<keyword evidence="1" id="KW-1133">Transmembrane helix</keyword>
<dbReference type="EMBL" id="KV784357">
    <property type="protein sequence ID" value="OEU17418.1"/>
    <property type="molecule type" value="Genomic_DNA"/>
</dbReference>
<dbReference type="KEGG" id="fcy:FRACYDRAFT_237836"/>
<evidence type="ECO:0000259" key="2">
    <source>
        <dbReference type="PROSITE" id="PS51837"/>
    </source>
</evidence>
<name>A0A1E7FGV6_9STRA</name>
<reference evidence="3 4" key="1">
    <citation type="submission" date="2016-09" db="EMBL/GenBank/DDBJ databases">
        <title>Extensive genetic diversity and differential bi-allelic expression allows diatom success in the polar Southern Ocean.</title>
        <authorList>
            <consortium name="DOE Joint Genome Institute"/>
            <person name="Mock T."/>
            <person name="Otillar R.P."/>
            <person name="Strauss J."/>
            <person name="Dupont C."/>
            <person name="Frickenhaus S."/>
            <person name="Maumus F."/>
            <person name="Mcmullan M."/>
            <person name="Sanges R."/>
            <person name="Schmutz J."/>
            <person name="Toseland A."/>
            <person name="Valas R."/>
            <person name="Veluchamy A."/>
            <person name="Ward B.J."/>
            <person name="Allen A."/>
            <person name="Barry K."/>
            <person name="Falciatore A."/>
            <person name="Ferrante M."/>
            <person name="Fortunato A.E."/>
            <person name="Gloeckner G."/>
            <person name="Gruber A."/>
            <person name="Hipkin R."/>
            <person name="Janech M."/>
            <person name="Kroth P."/>
            <person name="Leese F."/>
            <person name="Lindquist E."/>
            <person name="Lyon B.R."/>
            <person name="Martin J."/>
            <person name="Mayer C."/>
            <person name="Parker M."/>
            <person name="Quesneville H."/>
            <person name="Raymond J."/>
            <person name="Uhlig C."/>
            <person name="Valentin K.U."/>
            <person name="Worden A.Z."/>
            <person name="Armbrust E.V."/>
            <person name="Bowler C."/>
            <person name="Green B."/>
            <person name="Moulton V."/>
            <person name="Van Oosterhout C."/>
            <person name="Grigoriev I."/>
        </authorList>
    </citation>
    <scope>NUCLEOTIDE SEQUENCE [LARGE SCALE GENOMIC DNA]</scope>
    <source>
        <strain evidence="3 4">CCMP1102</strain>
    </source>
</reference>
<keyword evidence="4" id="KW-1185">Reference proteome</keyword>
<accession>A0A1E7FGV6</accession>
<organism evidence="3 4">
    <name type="scientific">Fragilariopsis cylindrus CCMP1102</name>
    <dbReference type="NCBI Taxonomy" id="635003"/>
    <lineage>
        <taxon>Eukaryota</taxon>
        <taxon>Sar</taxon>
        <taxon>Stramenopiles</taxon>
        <taxon>Ochrophyta</taxon>
        <taxon>Bacillariophyta</taxon>
        <taxon>Bacillariophyceae</taxon>
        <taxon>Bacillariophycidae</taxon>
        <taxon>Bacillariales</taxon>
        <taxon>Bacillariaceae</taxon>
        <taxon>Fragilariopsis</taxon>
    </lineage>
</organism>
<dbReference type="AlphaFoldDB" id="A0A1E7FGV6"/>
<keyword evidence="1" id="KW-0472">Membrane</keyword>
<keyword evidence="1" id="KW-0812">Transmembrane</keyword>
<evidence type="ECO:0000256" key="1">
    <source>
        <dbReference type="SAM" id="Phobius"/>
    </source>
</evidence>
<dbReference type="InterPro" id="IPR006629">
    <property type="entry name" value="LITAF"/>
</dbReference>
<evidence type="ECO:0000313" key="4">
    <source>
        <dbReference type="Proteomes" id="UP000095751"/>
    </source>
</evidence>
<protein>
    <recommendedName>
        <fullName evidence="2">LITAF domain-containing protein</fullName>
    </recommendedName>
</protein>
<dbReference type="OrthoDB" id="5599753at2759"/>
<dbReference type="InParanoid" id="A0A1E7FGV6"/>
<feature type="transmembrane region" description="Helical" evidence="1">
    <location>
        <begin position="101"/>
        <end position="124"/>
    </location>
</feature>
<dbReference type="Proteomes" id="UP000095751">
    <property type="component" value="Unassembled WGS sequence"/>
</dbReference>
<feature type="domain" description="LITAF" evidence="2">
    <location>
        <begin position="65"/>
        <end position="148"/>
    </location>
</feature>
<dbReference type="PROSITE" id="PS51837">
    <property type="entry name" value="LITAF"/>
    <property type="match status" value="1"/>
</dbReference>
<dbReference type="SMART" id="SM00714">
    <property type="entry name" value="LITAF"/>
    <property type="match status" value="1"/>
</dbReference>
<evidence type="ECO:0000313" key="3">
    <source>
        <dbReference type="EMBL" id="OEU17418.1"/>
    </source>
</evidence>
<proteinExistence type="predicted"/>
<dbReference type="Pfam" id="PF10601">
    <property type="entry name" value="zf-LITAF-like"/>
    <property type="match status" value="1"/>
</dbReference>
<sequence length="148" mass="15756">MAIQKGMEDDTPIPIITDVVAIPLEDKTTSRFATTTPTNITIPSGSAVVSNPNSTVATENITTTAASGSRIQLHNNLGRNSTGLQCQHCGRETVTFVKDMVGVTTAVAVIVLAVLFWPLLWVPFCVPSCKETSHYCGHVGCRKKVGVT</sequence>
<gene>
    <name evidence="3" type="ORF">FRACYDRAFT_237836</name>
</gene>